<proteinExistence type="predicted"/>
<dbReference type="RefSeq" id="WP_060929620.1">
    <property type="nucleotide sequence ID" value="NZ_KQ955281.1"/>
</dbReference>
<dbReference type="SUPFAM" id="SSF48371">
    <property type="entry name" value="ARM repeat"/>
    <property type="match status" value="1"/>
</dbReference>
<dbReference type="InterPro" id="IPR016024">
    <property type="entry name" value="ARM-type_fold"/>
</dbReference>
<dbReference type="EMBL" id="LRPM01000048">
    <property type="protein sequence ID" value="KWZ77571.1"/>
    <property type="molecule type" value="Genomic_DNA"/>
</dbReference>
<dbReference type="Proteomes" id="UP000070383">
    <property type="component" value="Unassembled WGS sequence"/>
</dbReference>
<sequence>MADLGKAYVQIVPSAEGIANKIRSVIMPGMGSAGESAGSSLGSKLVGMAVKVISAAGIGKAIASSVKQGAALEQSIGGIETLFKDSASKIRAYASEAYRTSGVSANEYMSQVTSFSAALIKSLGGDTSKAAEISNMAMVDMSDNANKMGTSMQDIQNAYQGFAKQNYTMLDNLKLGYGGTKSEMARLLADAQELTGVKYDINNLSDVYEAIHAIQTNLDITGTTAKEASETVSGSFYAMKAAALDLLGNLALGEAIGPSTQHLIETTKTFLIGNLIPMVVTVLSSLPSLIGEAFNTLAPDFIKYGKKLLEALGIGLSDTSPILTVFDSLKTNLAPVFDSLMQAFNKLPDLFTSIAQAIFPVIESIASGLSRLNFSGISVLIDALIPAIKSGFETMMNIVKPAIDIVINSFVNLWNAAQPLIATLSQALKPAFDILGAFLGGVFKGILVGIASTFDMVKLAIDFLKPVVDVLVQAFIALGPVFTKIAEWVGVIIGLFANFSTAGTSLKDIMLSVWENIKGAISTAKSVITGAIDGIKSIFSALSSSGSSLKNALSNAWSLITGSISNAKATISGLIDGIKSFFSSMTDSGNSLKSAMSSVWDGIKNVISAGKNAISGFIDGIVGFFKSLSSAGDSLSNAIEGAWSAMTSAISSAVNSIGGFISDIFNSFTSLHEIDISGAGRAIMNGFLDGLRAAWGAVTDFIGGIGSWIAEHKGPISYDKKLLIPAGLAIMSGLNKGLEDNFDLVKGTVKSIAPELENCFGTADLRAGMDIDSDINNANNSLRYKVDSLDLADRNTNEESPKPVELILNFGDRILEGFVEDITRIQDKNIALKERF</sequence>
<evidence type="ECO:0000313" key="1">
    <source>
        <dbReference type="EMBL" id="KWZ77571.1"/>
    </source>
</evidence>
<dbReference type="STRING" id="33036.HMPREF3200_01392"/>
<accession>A0A133KDA6</accession>
<reference evidence="2" key="1">
    <citation type="submission" date="2016-01" db="EMBL/GenBank/DDBJ databases">
        <authorList>
            <person name="Mitreva M."/>
            <person name="Pepin K.H."/>
            <person name="Mihindukulasuriya K.A."/>
            <person name="Fulton R."/>
            <person name="Fronick C."/>
            <person name="O'Laughlin M."/>
            <person name="Miner T."/>
            <person name="Herter B."/>
            <person name="Rosa B.A."/>
            <person name="Cordes M."/>
            <person name="Tomlinson C."/>
            <person name="Wollam A."/>
            <person name="Palsikar V.B."/>
            <person name="Mardis E.R."/>
            <person name="Wilson R.K."/>
        </authorList>
    </citation>
    <scope>NUCLEOTIDE SEQUENCE [LARGE SCALE GENOMIC DNA]</scope>
    <source>
        <strain evidence="2">MJR8151</strain>
    </source>
</reference>
<gene>
    <name evidence="1" type="ORF">HMPREF3200_01392</name>
</gene>
<dbReference type="OrthoDB" id="28713at2"/>
<dbReference type="AlphaFoldDB" id="A0A133KDA6"/>
<dbReference type="PATRIC" id="fig|33036.3.peg.1379"/>
<keyword evidence="2" id="KW-1185">Reference proteome</keyword>
<evidence type="ECO:0000313" key="2">
    <source>
        <dbReference type="Proteomes" id="UP000070383"/>
    </source>
</evidence>
<protein>
    <submittedName>
        <fullName evidence="1">TMP repeat protein</fullName>
    </submittedName>
</protein>
<organism evidence="1 2">
    <name type="scientific">Anaerococcus tetradius</name>
    <dbReference type="NCBI Taxonomy" id="33036"/>
    <lineage>
        <taxon>Bacteria</taxon>
        <taxon>Bacillati</taxon>
        <taxon>Bacillota</taxon>
        <taxon>Tissierellia</taxon>
        <taxon>Tissierellales</taxon>
        <taxon>Peptoniphilaceae</taxon>
        <taxon>Anaerococcus</taxon>
    </lineage>
</organism>
<name>A0A133KDA6_9FIRM</name>
<dbReference type="Gene3D" id="1.20.120.20">
    <property type="entry name" value="Apolipoprotein"/>
    <property type="match status" value="1"/>
</dbReference>
<comment type="caution">
    <text evidence="1">The sequence shown here is derived from an EMBL/GenBank/DDBJ whole genome shotgun (WGS) entry which is preliminary data.</text>
</comment>